<keyword evidence="1" id="KW-0732">Signal</keyword>
<dbReference type="RefSeq" id="WP_263052413.1">
    <property type="nucleotide sequence ID" value="NZ_CP106735.1"/>
</dbReference>
<evidence type="ECO:0000313" key="2">
    <source>
        <dbReference type="EMBL" id="UXX80684.1"/>
    </source>
</evidence>
<keyword evidence="3" id="KW-1185">Reference proteome</keyword>
<feature type="chain" id="PRO_5047154969" description="DUF4468 domain-containing protein" evidence="1">
    <location>
        <begin position="20"/>
        <end position="254"/>
    </location>
</feature>
<protein>
    <recommendedName>
        <fullName evidence="4">DUF4468 domain-containing protein</fullName>
    </recommendedName>
</protein>
<evidence type="ECO:0008006" key="4">
    <source>
        <dbReference type="Google" id="ProtNLM"/>
    </source>
</evidence>
<reference evidence="2" key="1">
    <citation type="submission" date="2022-10" db="EMBL/GenBank/DDBJ databases">
        <title>Comparative genomics and taxonomic characterization of three novel marine species of genus Reichenbachiella exhibiting antioxidant and polysaccharide degradation activities.</title>
        <authorList>
            <person name="Muhammad N."/>
            <person name="Lee Y.-J."/>
            <person name="Ko J."/>
            <person name="Kim S.-G."/>
        </authorList>
    </citation>
    <scope>NUCLEOTIDE SEQUENCE</scope>
    <source>
        <strain evidence="2">Wsw4-B4</strain>
    </source>
</reference>
<proteinExistence type="predicted"/>
<feature type="signal peptide" evidence="1">
    <location>
        <begin position="1"/>
        <end position="19"/>
    </location>
</feature>
<sequence length="254" mass="29364">MRTIFLSAALSLIFTLAHGQDQWLVTAQMDTIRGKIFLDHGGQYRVDEVRTKIGKEKNSYKCYQVRLVHLAKDEEFEVLKIDERYQFVKVVFKSKYFSEYLYVDNSNSGSNYSLRLLVNWQGEQFKFSNLVSKKRLGEYFSDCPAVSDQIESGELKKTELKKIFEVFDTCIDDQQKNSPKISKPVEVMPSANMESFISDVKAKDLYSDDLAMMIKDITQKLATQQTIPKYLQQAVIEQLGGDERLQAQFLKLVE</sequence>
<accession>A0ABY6D3D8</accession>
<gene>
    <name evidence="2" type="ORF">N7E81_06180</name>
</gene>
<evidence type="ECO:0000256" key="1">
    <source>
        <dbReference type="SAM" id="SignalP"/>
    </source>
</evidence>
<dbReference type="EMBL" id="CP106735">
    <property type="protein sequence ID" value="UXX80684.1"/>
    <property type="molecule type" value="Genomic_DNA"/>
</dbReference>
<organism evidence="2 3">
    <name type="scientific">Reichenbachiella carrageenanivorans</name>
    <dbReference type="NCBI Taxonomy" id="2979869"/>
    <lineage>
        <taxon>Bacteria</taxon>
        <taxon>Pseudomonadati</taxon>
        <taxon>Bacteroidota</taxon>
        <taxon>Cytophagia</taxon>
        <taxon>Cytophagales</taxon>
        <taxon>Reichenbachiellaceae</taxon>
        <taxon>Reichenbachiella</taxon>
    </lineage>
</organism>
<dbReference type="Proteomes" id="UP001062165">
    <property type="component" value="Chromosome"/>
</dbReference>
<name>A0ABY6D3D8_9BACT</name>
<evidence type="ECO:0000313" key="3">
    <source>
        <dbReference type="Proteomes" id="UP001062165"/>
    </source>
</evidence>